<protein>
    <submittedName>
        <fullName evidence="2">Uncharacterized protein</fullName>
    </submittedName>
</protein>
<dbReference type="Proteomes" id="UP001153269">
    <property type="component" value="Unassembled WGS sequence"/>
</dbReference>
<keyword evidence="1" id="KW-0472">Membrane</keyword>
<name>A0A9N7UMG9_PLEPL</name>
<evidence type="ECO:0000313" key="3">
    <source>
        <dbReference type="Proteomes" id="UP001153269"/>
    </source>
</evidence>
<dbReference type="AlphaFoldDB" id="A0A9N7UMG9"/>
<keyword evidence="1" id="KW-1133">Transmembrane helix</keyword>
<sequence>MFECPAAPGIQVYVMVCGISALLVIGLFALPKLLCPATPRNTLWTVCIISLLLFVFIWFLYGSFQIYSVFPPNYEKNIPDPNRVNNTVYAPPTPDNKDVRRRMCASGCAPQDVRRRMCTA</sequence>
<feature type="transmembrane region" description="Helical" evidence="1">
    <location>
        <begin position="42"/>
        <end position="61"/>
    </location>
</feature>
<comment type="caution">
    <text evidence="2">The sequence shown here is derived from an EMBL/GenBank/DDBJ whole genome shotgun (WGS) entry which is preliminary data.</text>
</comment>
<evidence type="ECO:0000256" key="1">
    <source>
        <dbReference type="SAM" id="Phobius"/>
    </source>
</evidence>
<feature type="transmembrane region" description="Helical" evidence="1">
    <location>
        <begin position="12"/>
        <end position="30"/>
    </location>
</feature>
<reference evidence="2" key="1">
    <citation type="submission" date="2020-03" db="EMBL/GenBank/DDBJ databases">
        <authorList>
            <person name="Weist P."/>
        </authorList>
    </citation>
    <scope>NUCLEOTIDE SEQUENCE</scope>
</reference>
<proteinExistence type="predicted"/>
<keyword evidence="1" id="KW-0812">Transmembrane</keyword>
<accession>A0A9N7UMG9</accession>
<organism evidence="2 3">
    <name type="scientific">Pleuronectes platessa</name>
    <name type="common">European plaice</name>
    <dbReference type="NCBI Taxonomy" id="8262"/>
    <lineage>
        <taxon>Eukaryota</taxon>
        <taxon>Metazoa</taxon>
        <taxon>Chordata</taxon>
        <taxon>Craniata</taxon>
        <taxon>Vertebrata</taxon>
        <taxon>Euteleostomi</taxon>
        <taxon>Actinopterygii</taxon>
        <taxon>Neopterygii</taxon>
        <taxon>Teleostei</taxon>
        <taxon>Neoteleostei</taxon>
        <taxon>Acanthomorphata</taxon>
        <taxon>Carangaria</taxon>
        <taxon>Pleuronectiformes</taxon>
        <taxon>Pleuronectoidei</taxon>
        <taxon>Pleuronectidae</taxon>
        <taxon>Pleuronectes</taxon>
    </lineage>
</organism>
<keyword evidence="3" id="KW-1185">Reference proteome</keyword>
<dbReference type="EMBL" id="CADEAL010001563">
    <property type="protein sequence ID" value="CAB1433506.1"/>
    <property type="molecule type" value="Genomic_DNA"/>
</dbReference>
<gene>
    <name evidence="2" type="ORF">PLEPLA_LOCUS21597</name>
</gene>
<evidence type="ECO:0000313" key="2">
    <source>
        <dbReference type="EMBL" id="CAB1433506.1"/>
    </source>
</evidence>